<dbReference type="GO" id="GO:0006742">
    <property type="term" value="P:NADP+ catabolic process"/>
    <property type="evidence" value="ECO:0007669"/>
    <property type="project" value="TreeGrafter"/>
</dbReference>
<evidence type="ECO:0000259" key="10">
    <source>
        <dbReference type="PROSITE" id="PS51462"/>
    </source>
</evidence>
<evidence type="ECO:0000256" key="8">
    <source>
        <dbReference type="ARBA" id="ARBA00023027"/>
    </source>
</evidence>
<reference evidence="11" key="1">
    <citation type="submission" date="2022-06" db="EMBL/GenBank/DDBJ databases">
        <title>Isolation and Genomics of Futiania mangrovii gen. nov., sp. nov., a Rare and Metabolically-versatile member in the Class Alphaproteobacteria.</title>
        <authorList>
            <person name="Liu L."/>
            <person name="Huang W.-C."/>
            <person name="Pan J."/>
            <person name="Li J."/>
            <person name="Huang Y."/>
            <person name="Du H."/>
            <person name="Liu Y."/>
            <person name="Li M."/>
        </authorList>
    </citation>
    <scope>NUCLEOTIDE SEQUENCE</scope>
    <source>
        <strain evidence="11">FT118</strain>
    </source>
</reference>
<name>A0A9J6PGE0_9PROT</name>
<comment type="cofactor">
    <cofactor evidence="2">
        <name>Zn(2+)</name>
        <dbReference type="ChEBI" id="CHEBI:29105"/>
    </cofactor>
</comment>
<dbReference type="NCBIfam" id="NF001299">
    <property type="entry name" value="PRK00241.1"/>
    <property type="match status" value="1"/>
</dbReference>
<feature type="domain" description="Nudix hydrolase" evidence="10">
    <location>
        <begin position="172"/>
        <end position="296"/>
    </location>
</feature>
<dbReference type="InterPro" id="IPR015376">
    <property type="entry name" value="Znr_NADH_PPase"/>
</dbReference>
<dbReference type="EC" id="3.6.1.22" evidence="4"/>
<accession>A0A9J6PGE0</accession>
<protein>
    <recommendedName>
        <fullName evidence="4">NAD(+) diphosphatase</fullName>
        <ecNumber evidence="4">3.6.1.22</ecNumber>
    </recommendedName>
</protein>
<dbReference type="Proteomes" id="UP001055804">
    <property type="component" value="Unassembled WGS sequence"/>
</dbReference>
<keyword evidence="8" id="KW-0520">NAD</keyword>
<dbReference type="PANTHER" id="PTHR42904">
    <property type="entry name" value="NUDIX HYDROLASE, NUDC SUBFAMILY"/>
    <property type="match status" value="1"/>
</dbReference>
<dbReference type="InterPro" id="IPR049734">
    <property type="entry name" value="NudC-like_C"/>
</dbReference>
<evidence type="ECO:0000256" key="2">
    <source>
        <dbReference type="ARBA" id="ARBA00001947"/>
    </source>
</evidence>
<dbReference type="GO" id="GO:0035529">
    <property type="term" value="F:NADH pyrophosphatase activity"/>
    <property type="evidence" value="ECO:0007669"/>
    <property type="project" value="TreeGrafter"/>
</dbReference>
<dbReference type="SUPFAM" id="SSF55811">
    <property type="entry name" value="Nudix"/>
    <property type="match status" value="1"/>
</dbReference>
<keyword evidence="7" id="KW-0460">Magnesium</keyword>
<evidence type="ECO:0000256" key="7">
    <source>
        <dbReference type="ARBA" id="ARBA00022842"/>
    </source>
</evidence>
<dbReference type="InterPro" id="IPR015797">
    <property type="entry name" value="NUDIX_hydrolase-like_dom_sf"/>
</dbReference>
<evidence type="ECO:0000313" key="12">
    <source>
        <dbReference type="Proteomes" id="UP001055804"/>
    </source>
</evidence>
<dbReference type="InterPro" id="IPR050241">
    <property type="entry name" value="NAD-cap_RNA_hydrolase_NudC"/>
</dbReference>
<keyword evidence="5" id="KW-0479">Metal-binding</keyword>
<comment type="caution">
    <text evidence="11">The sequence shown here is derived from an EMBL/GenBank/DDBJ whole genome shotgun (WGS) entry which is preliminary data.</text>
</comment>
<organism evidence="11 12">
    <name type="scientific">Futiania mangrovi</name>
    <dbReference type="NCBI Taxonomy" id="2959716"/>
    <lineage>
        <taxon>Bacteria</taxon>
        <taxon>Pseudomonadati</taxon>
        <taxon>Pseudomonadota</taxon>
        <taxon>Alphaproteobacteria</taxon>
        <taxon>Futianiales</taxon>
        <taxon>Futianiaceae</taxon>
        <taxon>Futiania</taxon>
    </lineage>
</organism>
<dbReference type="Pfam" id="PF09297">
    <property type="entry name" value="Zn_ribbon_NUD"/>
    <property type="match status" value="1"/>
</dbReference>
<dbReference type="RefSeq" id="WP_269332830.1">
    <property type="nucleotide sequence ID" value="NZ_JAMZFT010000002.1"/>
</dbReference>
<dbReference type="GO" id="GO:0019677">
    <property type="term" value="P:NAD+ catabolic process"/>
    <property type="evidence" value="ECO:0007669"/>
    <property type="project" value="TreeGrafter"/>
</dbReference>
<keyword evidence="6 11" id="KW-0378">Hydrolase</keyword>
<evidence type="ECO:0000256" key="1">
    <source>
        <dbReference type="ARBA" id="ARBA00001946"/>
    </source>
</evidence>
<evidence type="ECO:0000256" key="5">
    <source>
        <dbReference type="ARBA" id="ARBA00022723"/>
    </source>
</evidence>
<evidence type="ECO:0000256" key="9">
    <source>
        <dbReference type="ARBA" id="ARBA00023679"/>
    </source>
</evidence>
<dbReference type="Pfam" id="PF09296">
    <property type="entry name" value="NUDIX-like"/>
    <property type="match status" value="1"/>
</dbReference>
<dbReference type="InterPro" id="IPR000086">
    <property type="entry name" value="NUDIX_hydrolase_dom"/>
</dbReference>
<dbReference type="Gene3D" id="3.90.79.20">
    <property type="match status" value="1"/>
</dbReference>
<evidence type="ECO:0000256" key="4">
    <source>
        <dbReference type="ARBA" id="ARBA00012381"/>
    </source>
</evidence>
<dbReference type="Pfam" id="PF00293">
    <property type="entry name" value="NUDIX"/>
    <property type="match status" value="1"/>
</dbReference>
<dbReference type="CDD" id="cd03429">
    <property type="entry name" value="NUDIX_NADH_pyrophosphatase_Nudt13"/>
    <property type="match status" value="1"/>
</dbReference>
<comment type="cofactor">
    <cofactor evidence="1">
        <name>Mg(2+)</name>
        <dbReference type="ChEBI" id="CHEBI:18420"/>
    </cofactor>
</comment>
<dbReference type="InterPro" id="IPR015375">
    <property type="entry name" value="NADH_PPase-like_N"/>
</dbReference>
<dbReference type="GO" id="GO:0046872">
    <property type="term" value="F:metal ion binding"/>
    <property type="evidence" value="ECO:0007669"/>
    <property type="project" value="UniProtKB-KW"/>
</dbReference>
<proteinExistence type="inferred from homology"/>
<comment type="similarity">
    <text evidence="3">Belongs to the Nudix hydrolase family. NudC subfamily.</text>
</comment>
<dbReference type="EMBL" id="JAMZFT010000002">
    <property type="protein sequence ID" value="MCP1336888.1"/>
    <property type="molecule type" value="Genomic_DNA"/>
</dbReference>
<evidence type="ECO:0000313" key="11">
    <source>
        <dbReference type="EMBL" id="MCP1336888.1"/>
    </source>
</evidence>
<keyword evidence="12" id="KW-1185">Reference proteome</keyword>
<comment type="catalytic activity">
    <reaction evidence="9">
        <text>a 5'-end NAD(+)-phospho-ribonucleoside in mRNA + H2O = a 5'-end phospho-adenosine-phospho-ribonucleoside in mRNA + beta-nicotinamide D-ribonucleotide + 2 H(+)</text>
        <dbReference type="Rhea" id="RHEA:60876"/>
        <dbReference type="Rhea" id="RHEA-COMP:15698"/>
        <dbReference type="Rhea" id="RHEA-COMP:15719"/>
        <dbReference type="ChEBI" id="CHEBI:14649"/>
        <dbReference type="ChEBI" id="CHEBI:15377"/>
        <dbReference type="ChEBI" id="CHEBI:15378"/>
        <dbReference type="ChEBI" id="CHEBI:144029"/>
        <dbReference type="ChEBI" id="CHEBI:144051"/>
    </reaction>
    <physiologicalReaction direction="left-to-right" evidence="9">
        <dbReference type="Rhea" id="RHEA:60877"/>
    </physiologicalReaction>
</comment>
<dbReference type="PROSITE" id="PS00893">
    <property type="entry name" value="NUDIX_BOX"/>
    <property type="match status" value="1"/>
</dbReference>
<gene>
    <name evidence="11" type="primary">nudC</name>
    <name evidence="11" type="ORF">NJQ99_10745</name>
</gene>
<dbReference type="AlphaFoldDB" id="A0A9J6PGE0"/>
<dbReference type="GO" id="GO:0005829">
    <property type="term" value="C:cytosol"/>
    <property type="evidence" value="ECO:0007669"/>
    <property type="project" value="TreeGrafter"/>
</dbReference>
<dbReference type="Gene3D" id="3.90.79.10">
    <property type="entry name" value="Nucleoside Triphosphate Pyrophosphohydrolase"/>
    <property type="match status" value="1"/>
</dbReference>
<evidence type="ECO:0000256" key="6">
    <source>
        <dbReference type="ARBA" id="ARBA00022801"/>
    </source>
</evidence>
<dbReference type="PANTHER" id="PTHR42904:SF6">
    <property type="entry name" value="NAD-CAPPED RNA HYDROLASE NUDT12"/>
    <property type="match status" value="1"/>
</dbReference>
<evidence type="ECO:0000256" key="3">
    <source>
        <dbReference type="ARBA" id="ARBA00009595"/>
    </source>
</evidence>
<dbReference type="InterPro" id="IPR020084">
    <property type="entry name" value="NUDIX_hydrolase_CS"/>
</dbReference>
<sequence>MRNPNTFAGNPLDRASERRTDPAWLKAQLDAPTSGIVPFVGDRPLIRLGEDGATAAFLPPPLLDEPLGAPVDAARCLFLGLMPDGAPRFALRMPDHVRLEDDPLIAAQGKAIDLRSIAPDLAPADAAMLAQAKALLAWHETHRHCARCGARSHRAEGGYKRVCEVCAGEHFPRTDPVVIMLVTDGDQCMLGRGAAWEPGRFSTLAGFVEPGETFEEACAREVFEEARIRVGDVRYVFSQPWPWPMSIMVGLHATAETREITVDPAELAEARWFSRAEIEAGLKGEAPFRLPPPLAIAHQLMRAWLDG</sequence>
<dbReference type="PROSITE" id="PS51462">
    <property type="entry name" value="NUDIX"/>
    <property type="match status" value="1"/>
</dbReference>